<keyword evidence="2" id="KW-1185">Reference proteome</keyword>
<evidence type="ECO:0000313" key="2">
    <source>
        <dbReference type="Proteomes" id="UP000015347"/>
    </source>
</evidence>
<gene>
    <name evidence="1" type="ORF">Salmuc_01313</name>
</gene>
<protein>
    <submittedName>
        <fullName evidence="1">Uncharacterized protein</fullName>
    </submittedName>
</protein>
<accession>S9S3G5</accession>
<dbReference type="EMBL" id="APVH01000012">
    <property type="protein sequence ID" value="EPX84740.1"/>
    <property type="molecule type" value="Genomic_DNA"/>
</dbReference>
<dbReference type="HOGENOM" id="CLU_3011711_0_0_5"/>
<dbReference type="AlphaFoldDB" id="S9S3G5"/>
<proteinExistence type="predicted"/>
<comment type="caution">
    <text evidence="1">The sequence shown here is derived from an EMBL/GenBank/DDBJ whole genome shotgun (WGS) entry which is preliminary data.</text>
</comment>
<reference evidence="2" key="1">
    <citation type="journal article" date="2014" name="Stand. Genomic Sci.">
        <title>Genome sequence of the exopolysaccharide-producing Salipiger mucosus type strain (DSM 16094(T)), a moderately halophilic member of the Roseobacter clade.</title>
        <authorList>
            <person name="Riedel T."/>
            <person name="Spring S."/>
            <person name="Fiebig A."/>
            <person name="Petersen J."/>
            <person name="Kyrpides N.C."/>
            <person name="Goker M."/>
            <person name="Klenk H.P."/>
        </authorList>
    </citation>
    <scope>NUCLEOTIDE SEQUENCE [LARGE SCALE GENOMIC DNA]</scope>
    <source>
        <strain evidence="2">DSM 16094</strain>
    </source>
</reference>
<organism evidence="1 2">
    <name type="scientific">Salipiger mucosus DSM 16094</name>
    <dbReference type="NCBI Taxonomy" id="1123237"/>
    <lineage>
        <taxon>Bacteria</taxon>
        <taxon>Pseudomonadati</taxon>
        <taxon>Pseudomonadota</taxon>
        <taxon>Alphaproteobacteria</taxon>
        <taxon>Rhodobacterales</taxon>
        <taxon>Roseobacteraceae</taxon>
        <taxon>Salipiger</taxon>
    </lineage>
</organism>
<evidence type="ECO:0000313" key="1">
    <source>
        <dbReference type="EMBL" id="EPX84740.1"/>
    </source>
</evidence>
<dbReference type="Proteomes" id="UP000015347">
    <property type="component" value="Unassembled WGS sequence"/>
</dbReference>
<sequence>MFDAQRQSHWVKGDLELVLEKGVYFLMESKRVISESEDVRLIIEKSHEVKVTAKGR</sequence>
<name>S9S3G5_9RHOB</name>